<dbReference type="EMBL" id="CP038013">
    <property type="protein sequence ID" value="QBQ07604.1"/>
    <property type="molecule type" value="Genomic_DNA"/>
</dbReference>
<evidence type="ECO:0000259" key="5">
    <source>
        <dbReference type="Pfam" id="PF00005"/>
    </source>
</evidence>
<gene>
    <name evidence="6" type="ORF">SGLAD_v1c04050</name>
</gene>
<dbReference type="InterPro" id="IPR003439">
    <property type="entry name" value="ABC_transporter-like_ATP-bd"/>
</dbReference>
<keyword evidence="4 6" id="KW-0067">ATP-binding</keyword>
<evidence type="ECO:0000313" key="7">
    <source>
        <dbReference type="Proteomes" id="UP000294309"/>
    </source>
</evidence>
<dbReference type="Gene3D" id="3.40.50.300">
    <property type="entry name" value="P-loop containing nucleotide triphosphate hydrolases"/>
    <property type="match status" value="1"/>
</dbReference>
<name>A0A4P7AGR5_9MOLU</name>
<keyword evidence="2" id="KW-0813">Transport</keyword>
<keyword evidence="7" id="KW-1185">Reference proteome</keyword>
<accession>A0A4P7AGR5</accession>
<evidence type="ECO:0000256" key="3">
    <source>
        <dbReference type="ARBA" id="ARBA00022741"/>
    </source>
</evidence>
<dbReference type="RefSeq" id="WP_134297397.1">
    <property type="nucleotide sequence ID" value="NZ_CP038013.1"/>
</dbReference>
<evidence type="ECO:0000256" key="4">
    <source>
        <dbReference type="ARBA" id="ARBA00022840"/>
    </source>
</evidence>
<dbReference type="Proteomes" id="UP000294309">
    <property type="component" value="Chromosome"/>
</dbReference>
<dbReference type="GO" id="GO:0005524">
    <property type="term" value="F:ATP binding"/>
    <property type="evidence" value="ECO:0007669"/>
    <property type="project" value="UniProtKB-KW"/>
</dbReference>
<dbReference type="SUPFAM" id="SSF52540">
    <property type="entry name" value="P-loop containing nucleoside triphosphate hydrolases"/>
    <property type="match status" value="1"/>
</dbReference>
<evidence type="ECO:0000256" key="1">
    <source>
        <dbReference type="ARBA" id="ARBA00005417"/>
    </source>
</evidence>
<dbReference type="InterPro" id="IPR027417">
    <property type="entry name" value="P-loop_NTPase"/>
</dbReference>
<dbReference type="PANTHER" id="PTHR42711">
    <property type="entry name" value="ABC TRANSPORTER ATP-BINDING PROTEIN"/>
    <property type="match status" value="1"/>
</dbReference>
<dbReference type="Pfam" id="PF00005">
    <property type="entry name" value="ABC_tran"/>
    <property type="match status" value="1"/>
</dbReference>
<evidence type="ECO:0000313" key="6">
    <source>
        <dbReference type="EMBL" id="QBQ07604.1"/>
    </source>
</evidence>
<dbReference type="PANTHER" id="PTHR42711:SF5">
    <property type="entry name" value="ABC TRANSPORTER ATP-BINDING PROTEIN NATA"/>
    <property type="match status" value="1"/>
</dbReference>
<dbReference type="OrthoDB" id="9778547at2"/>
<sequence>MSFFILTLYIEDYIYNVNKDFKEVFVNENIDFDVKNVEILGIFGPNGVGKTTLLCQIMRFLKPISGEIIVDDINS</sequence>
<dbReference type="KEGG" id="sgq:SGLAD_v1c04050"/>
<protein>
    <submittedName>
        <fullName evidence="6">ABC transporter ATP-binding protein</fullName>
    </submittedName>
</protein>
<evidence type="ECO:0000256" key="2">
    <source>
        <dbReference type="ARBA" id="ARBA00022448"/>
    </source>
</evidence>
<dbReference type="InterPro" id="IPR050763">
    <property type="entry name" value="ABC_transporter_ATP-binding"/>
</dbReference>
<comment type="similarity">
    <text evidence="1">Belongs to the ABC transporter superfamily.</text>
</comment>
<proteinExistence type="inferred from homology"/>
<dbReference type="AlphaFoldDB" id="A0A4P7AGR5"/>
<dbReference type="GO" id="GO:0016887">
    <property type="term" value="F:ATP hydrolysis activity"/>
    <property type="evidence" value="ECO:0007669"/>
    <property type="project" value="InterPro"/>
</dbReference>
<reference evidence="6 7" key="1">
    <citation type="submission" date="2019-03" db="EMBL/GenBank/DDBJ databases">
        <title>Complete genome sequence of Spiroplasma gladiatoris TG-1 (DSM 22552).</title>
        <authorList>
            <person name="Lin Y.-C."/>
            <person name="Chou L."/>
            <person name="Kuo C.-H."/>
        </authorList>
    </citation>
    <scope>NUCLEOTIDE SEQUENCE [LARGE SCALE GENOMIC DNA]</scope>
    <source>
        <strain evidence="6 7">TG-1</strain>
    </source>
</reference>
<dbReference type="CDD" id="cd00267">
    <property type="entry name" value="ABC_ATPase"/>
    <property type="match status" value="1"/>
</dbReference>
<organism evidence="6 7">
    <name type="scientific">Spiroplasma gladiatoris</name>
    <dbReference type="NCBI Taxonomy" id="2143"/>
    <lineage>
        <taxon>Bacteria</taxon>
        <taxon>Bacillati</taxon>
        <taxon>Mycoplasmatota</taxon>
        <taxon>Mollicutes</taxon>
        <taxon>Entomoplasmatales</taxon>
        <taxon>Spiroplasmataceae</taxon>
        <taxon>Spiroplasma</taxon>
    </lineage>
</organism>
<keyword evidence="3" id="KW-0547">Nucleotide-binding</keyword>
<feature type="domain" description="ABC transporter" evidence="5">
    <location>
        <begin position="28"/>
        <end position="72"/>
    </location>
</feature>